<accession>A0A0K1PUR7</accession>
<dbReference type="SUPFAM" id="SSF158472">
    <property type="entry name" value="HAMP domain-like"/>
    <property type="match status" value="1"/>
</dbReference>
<dbReference type="PANTHER" id="PTHR33745">
    <property type="entry name" value="RSBT ANTAGONIST PROTEIN RSBS-RELATED"/>
    <property type="match status" value="1"/>
</dbReference>
<dbReference type="RefSeq" id="WP_146648426.1">
    <property type="nucleotide sequence ID" value="NZ_CP012333.1"/>
</dbReference>
<dbReference type="KEGG" id="llu:AKJ09_03926"/>
<dbReference type="SUPFAM" id="SSF52091">
    <property type="entry name" value="SpoIIaa-like"/>
    <property type="match status" value="1"/>
</dbReference>
<feature type="domain" description="STAS" evidence="3">
    <location>
        <begin position="90"/>
        <end position="201"/>
    </location>
</feature>
<name>A0A0K1PUR7_9BACT</name>
<dbReference type="GO" id="GO:0007165">
    <property type="term" value="P:signal transduction"/>
    <property type="evidence" value="ECO:0007669"/>
    <property type="project" value="InterPro"/>
</dbReference>
<keyword evidence="2" id="KW-0175">Coiled coil</keyword>
<dbReference type="STRING" id="1391654.AKJ09_03926"/>
<dbReference type="Proteomes" id="UP000064967">
    <property type="component" value="Chromosome"/>
</dbReference>
<dbReference type="InterPro" id="IPR002645">
    <property type="entry name" value="STAS_dom"/>
</dbReference>
<dbReference type="Gene3D" id="3.30.750.24">
    <property type="entry name" value="STAS domain"/>
    <property type="match status" value="1"/>
</dbReference>
<feature type="coiled-coil region" evidence="2">
    <location>
        <begin position="62"/>
        <end position="89"/>
    </location>
</feature>
<dbReference type="GO" id="GO:0016020">
    <property type="term" value="C:membrane"/>
    <property type="evidence" value="ECO:0007669"/>
    <property type="project" value="InterPro"/>
</dbReference>
<dbReference type="OrthoDB" id="5506858at2"/>
<sequence length="213" mass="23658">MALTFDQRLARAEEVLTRVADGDFDVRIETQGSTDALGSLEMGINFLIVDLRSIDRSNREKADALAVQRRELQEKLVTIEQQEASIRKLTTPVIEVWDDILALPIVGMVDRQRSEELMENLLKRVITSRSRCVVLDVTGMDLVDTQTADYLLRIARTVALVGAYCVVSGISPKIAQTLVHMGADLRELRALATLKEAIKDCIAHLAKTAENQA</sequence>
<evidence type="ECO:0000259" key="4">
    <source>
        <dbReference type="PROSITE" id="PS50885"/>
    </source>
</evidence>
<organism evidence="5 6">
    <name type="scientific">Labilithrix luteola</name>
    <dbReference type="NCBI Taxonomy" id="1391654"/>
    <lineage>
        <taxon>Bacteria</taxon>
        <taxon>Pseudomonadati</taxon>
        <taxon>Myxococcota</taxon>
        <taxon>Polyangia</taxon>
        <taxon>Polyangiales</taxon>
        <taxon>Labilitrichaceae</taxon>
        <taxon>Labilithrix</taxon>
    </lineage>
</organism>
<evidence type="ECO:0000256" key="1">
    <source>
        <dbReference type="ARBA" id="ARBA00022553"/>
    </source>
</evidence>
<keyword evidence="1" id="KW-0597">Phosphoprotein</keyword>
<reference evidence="5 6" key="1">
    <citation type="submission" date="2015-08" db="EMBL/GenBank/DDBJ databases">
        <authorList>
            <person name="Babu N.S."/>
            <person name="Beckwith C.J."/>
            <person name="Beseler K.G."/>
            <person name="Brison A."/>
            <person name="Carone J.V."/>
            <person name="Caskin T.P."/>
            <person name="Diamond M."/>
            <person name="Durham M.E."/>
            <person name="Foxe J.M."/>
            <person name="Go M."/>
            <person name="Henderson B.A."/>
            <person name="Jones I.B."/>
            <person name="McGettigan J.A."/>
            <person name="Micheletti S.J."/>
            <person name="Nasrallah M.E."/>
            <person name="Ortiz D."/>
            <person name="Piller C.R."/>
            <person name="Privatt S.R."/>
            <person name="Schneider S.L."/>
            <person name="Sharp S."/>
            <person name="Smith T.C."/>
            <person name="Stanton J.D."/>
            <person name="Ullery H.E."/>
            <person name="Wilson R.J."/>
            <person name="Serrano M.G."/>
            <person name="Buck G."/>
            <person name="Lee V."/>
            <person name="Wang Y."/>
            <person name="Carvalho R."/>
            <person name="Voegtly L."/>
            <person name="Shi R."/>
            <person name="Duckworth R."/>
            <person name="Johnson A."/>
            <person name="Loviza R."/>
            <person name="Walstead R."/>
            <person name="Shah Z."/>
            <person name="Kiflezghi M."/>
            <person name="Wade K."/>
            <person name="Ball S.L."/>
            <person name="Bradley K.W."/>
            <person name="Asai D.J."/>
            <person name="Bowman C.A."/>
            <person name="Russell D.A."/>
            <person name="Pope W.H."/>
            <person name="Jacobs-Sera D."/>
            <person name="Hendrix R.W."/>
            <person name="Hatfull G.F."/>
        </authorList>
    </citation>
    <scope>NUCLEOTIDE SEQUENCE [LARGE SCALE GENOMIC DNA]</scope>
    <source>
        <strain evidence="5 6">DSM 27648</strain>
    </source>
</reference>
<dbReference type="Pfam" id="PF01740">
    <property type="entry name" value="STAS"/>
    <property type="match status" value="1"/>
</dbReference>
<protein>
    <submittedName>
        <fullName evidence="5">RsbR, positive regulator of sigma-B</fullName>
    </submittedName>
</protein>
<dbReference type="PANTHER" id="PTHR33745:SF3">
    <property type="entry name" value="RSBT CO-ANTAGONIST PROTEIN RSBRC"/>
    <property type="match status" value="1"/>
</dbReference>
<dbReference type="InterPro" id="IPR003660">
    <property type="entry name" value="HAMP_dom"/>
</dbReference>
<dbReference type="PROSITE" id="PS50801">
    <property type="entry name" value="STAS"/>
    <property type="match status" value="1"/>
</dbReference>
<proteinExistence type="predicted"/>
<evidence type="ECO:0000259" key="3">
    <source>
        <dbReference type="PROSITE" id="PS50801"/>
    </source>
</evidence>
<evidence type="ECO:0000313" key="6">
    <source>
        <dbReference type="Proteomes" id="UP000064967"/>
    </source>
</evidence>
<evidence type="ECO:0000313" key="5">
    <source>
        <dbReference type="EMBL" id="AKU97262.1"/>
    </source>
</evidence>
<keyword evidence="6" id="KW-1185">Reference proteome</keyword>
<dbReference type="EMBL" id="CP012333">
    <property type="protein sequence ID" value="AKU97262.1"/>
    <property type="molecule type" value="Genomic_DNA"/>
</dbReference>
<dbReference type="CDD" id="cd07041">
    <property type="entry name" value="STAS_RsbR_RsbS_like"/>
    <property type="match status" value="1"/>
</dbReference>
<evidence type="ECO:0000256" key="2">
    <source>
        <dbReference type="SAM" id="Coils"/>
    </source>
</evidence>
<dbReference type="InterPro" id="IPR051932">
    <property type="entry name" value="Bact_StressResp_Reg"/>
</dbReference>
<gene>
    <name evidence="5" type="ORF">AKJ09_03926</name>
</gene>
<dbReference type="InterPro" id="IPR036513">
    <property type="entry name" value="STAS_dom_sf"/>
</dbReference>
<dbReference type="AlphaFoldDB" id="A0A0K1PUR7"/>
<feature type="domain" description="HAMP" evidence="4">
    <location>
        <begin position="3"/>
        <end position="56"/>
    </location>
</feature>
<dbReference type="PROSITE" id="PS50885">
    <property type="entry name" value="HAMP"/>
    <property type="match status" value="1"/>
</dbReference>